<accession>A0ABP0HSF1</accession>
<evidence type="ECO:0000256" key="2">
    <source>
        <dbReference type="ARBA" id="ARBA00022803"/>
    </source>
</evidence>
<dbReference type="InterPro" id="IPR050498">
    <property type="entry name" value="Ycf3"/>
</dbReference>
<dbReference type="Pfam" id="PF00515">
    <property type="entry name" value="TPR_1"/>
    <property type="match status" value="1"/>
</dbReference>
<proteinExistence type="predicted"/>
<dbReference type="Proteomes" id="UP001642464">
    <property type="component" value="Unassembled WGS sequence"/>
</dbReference>
<keyword evidence="1" id="KW-0677">Repeat</keyword>
<feature type="repeat" description="TPR" evidence="3">
    <location>
        <begin position="237"/>
        <end position="270"/>
    </location>
</feature>
<dbReference type="InterPro" id="IPR011990">
    <property type="entry name" value="TPR-like_helical_dom_sf"/>
</dbReference>
<gene>
    <name evidence="4" type="ORF">SCF082_LOCUS3381</name>
</gene>
<dbReference type="PROSITE" id="PS50293">
    <property type="entry name" value="TPR_REGION"/>
    <property type="match status" value="5"/>
</dbReference>
<keyword evidence="5" id="KW-1185">Reference proteome</keyword>
<dbReference type="PANTHER" id="PTHR44858">
    <property type="entry name" value="TETRATRICOPEPTIDE REPEAT PROTEIN 6"/>
    <property type="match status" value="1"/>
</dbReference>
<feature type="repeat" description="TPR" evidence="3">
    <location>
        <begin position="4"/>
        <end position="32"/>
    </location>
</feature>
<protein>
    <submittedName>
        <fullName evidence="4">CONSTITUTIVE 5 (AtSNC5</fullName>
    </submittedName>
</protein>
<reference evidence="4 5" key="1">
    <citation type="submission" date="2024-02" db="EMBL/GenBank/DDBJ databases">
        <authorList>
            <person name="Chen Y."/>
            <person name="Shah S."/>
            <person name="Dougan E. K."/>
            <person name="Thang M."/>
            <person name="Chan C."/>
        </authorList>
    </citation>
    <scope>NUCLEOTIDE SEQUENCE [LARGE SCALE GENOMIC DNA]</scope>
</reference>
<dbReference type="SUPFAM" id="SSF51294">
    <property type="entry name" value="Hedgehog/intein (Hint) domain"/>
    <property type="match status" value="1"/>
</dbReference>
<sequence length="544" mass="61007">MGTSLASQHRKAGRYEEAIEEYSKAIELDPNDAIHFRSRGNSKYFLSRYEEAIEDYNRAIELDPNDAIQFRSRGLSKHNLGRYEEAIEDYNKAIELKPNDAIAFNNRGNSKHSLGRYEEAIENYNRAIELDPNFASAFRNRGNSKHSVGKYEEAIEDHNKAIELKANDAIAFRERGNSKHNLGRYEEAIEDFNRAIELDPNYAMSFCMRGSSVRLLGNHEAAIRDLDKALELEPENALFFRSRGDCKQAIGKHEAAIEDYNLAIELNRDDVIAVANRSFSECAQRKLDKPPIDVELVWLVEKLKQLQKEVNQPIDCLLKQVMEQTSDFVNSHPNMQLLPSQLDPTFECDGTSGSFSVCSLGSWIDVGSQGCCCFLPDTYFTVLMEDGEVLTPARRLFQGANVVAANGRTTEVTFPPEQHQVHAVIELQAGDAFLVVSPDHRILVPGNVTVQAQDLHVGSEVILDGNLAALTSLKWKVEPTIVLKIGFKPDLPVAAFLRPPAILSKGFRQKPFRRGIRKKASTFAQGDDALTILTMPDTEGYLTD</sequence>
<name>A0ABP0HSF1_9DINO</name>
<comment type="caution">
    <text evidence="4">The sequence shown here is derived from an EMBL/GenBank/DDBJ whole genome shotgun (WGS) entry which is preliminary data.</text>
</comment>
<organism evidence="4 5">
    <name type="scientific">Durusdinium trenchii</name>
    <dbReference type="NCBI Taxonomy" id="1381693"/>
    <lineage>
        <taxon>Eukaryota</taxon>
        <taxon>Sar</taxon>
        <taxon>Alveolata</taxon>
        <taxon>Dinophyceae</taxon>
        <taxon>Suessiales</taxon>
        <taxon>Symbiodiniaceae</taxon>
        <taxon>Durusdinium</taxon>
    </lineage>
</organism>
<feature type="repeat" description="TPR" evidence="3">
    <location>
        <begin position="67"/>
        <end position="100"/>
    </location>
</feature>
<dbReference type="InterPro" id="IPR036844">
    <property type="entry name" value="Hint_dom_sf"/>
</dbReference>
<evidence type="ECO:0000256" key="3">
    <source>
        <dbReference type="PROSITE-ProRule" id="PRU00339"/>
    </source>
</evidence>
<feature type="repeat" description="TPR" evidence="3">
    <location>
        <begin position="135"/>
        <end position="168"/>
    </location>
</feature>
<feature type="repeat" description="TPR" evidence="3">
    <location>
        <begin position="33"/>
        <end position="66"/>
    </location>
</feature>
<feature type="repeat" description="TPR" evidence="3">
    <location>
        <begin position="203"/>
        <end position="236"/>
    </location>
</feature>
<dbReference type="PANTHER" id="PTHR44858:SF1">
    <property type="entry name" value="UDP-N-ACETYLGLUCOSAMINE--PEPTIDE N-ACETYLGLUCOSAMINYLTRANSFERASE SPINDLY-RELATED"/>
    <property type="match status" value="1"/>
</dbReference>
<feature type="repeat" description="TPR" evidence="3">
    <location>
        <begin position="169"/>
        <end position="202"/>
    </location>
</feature>
<dbReference type="SMART" id="SM00028">
    <property type="entry name" value="TPR"/>
    <property type="match status" value="8"/>
</dbReference>
<dbReference type="SUPFAM" id="SSF81901">
    <property type="entry name" value="HCP-like"/>
    <property type="match status" value="1"/>
</dbReference>
<dbReference type="EMBL" id="CAXAMM010001703">
    <property type="protein sequence ID" value="CAK8993136.1"/>
    <property type="molecule type" value="Genomic_DNA"/>
</dbReference>
<dbReference type="Gene3D" id="2.170.16.10">
    <property type="entry name" value="Hedgehog/Intein (Hint) domain"/>
    <property type="match status" value="1"/>
</dbReference>
<dbReference type="InterPro" id="IPR019734">
    <property type="entry name" value="TPR_rpt"/>
</dbReference>
<dbReference type="Pfam" id="PF13432">
    <property type="entry name" value="TPR_16"/>
    <property type="match status" value="1"/>
</dbReference>
<evidence type="ECO:0000313" key="5">
    <source>
        <dbReference type="Proteomes" id="UP001642464"/>
    </source>
</evidence>
<evidence type="ECO:0000256" key="1">
    <source>
        <dbReference type="ARBA" id="ARBA00022737"/>
    </source>
</evidence>
<evidence type="ECO:0000313" key="4">
    <source>
        <dbReference type="EMBL" id="CAK8993136.1"/>
    </source>
</evidence>
<dbReference type="PROSITE" id="PS50005">
    <property type="entry name" value="TPR"/>
    <property type="match status" value="8"/>
</dbReference>
<keyword evidence="2 3" id="KW-0802">TPR repeat</keyword>
<dbReference type="Gene3D" id="1.25.40.10">
    <property type="entry name" value="Tetratricopeptide repeat domain"/>
    <property type="match status" value="3"/>
</dbReference>
<dbReference type="Pfam" id="PF13371">
    <property type="entry name" value="TPR_9"/>
    <property type="match status" value="1"/>
</dbReference>
<feature type="repeat" description="TPR" evidence="3">
    <location>
        <begin position="101"/>
        <end position="134"/>
    </location>
</feature>
<dbReference type="Pfam" id="PF13414">
    <property type="entry name" value="TPR_11"/>
    <property type="match status" value="2"/>
</dbReference>